<dbReference type="KEGG" id="coh:EAV92_21695"/>
<dbReference type="InterPro" id="IPR050245">
    <property type="entry name" value="PrsA_foldase"/>
</dbReference>
<dbReference type="Gene3D" id="3.10.50.40">
    <property type="match status" value="1"/>
</dbReference>
<keyword evidence="5 6" id="KW-0413">Isomerase</keyword>
<dbReference type="Pfam" id="PF00639">
    <property type="entry name" value="Rotamase"/>
    <property type="match status" value="1"/>
</dbReference>
<protein>
    <recommendedName>
        <fullName evidence="2">peptidylprolyl isomerase</fullName>
        <ecNumber evidence="2">5.2.1.8</ecNumber>
    </recommendedName>
</protein>
<dbReference type="PANTHER" id="PTHR47245:SF1">
    <property type="entry name" value="FOLDASE PROTEIN PRSA"/>
    <property type="match status" value="1"/>
</dbReference>
<dbReference type="InterPro" id="IPR000297">
    <property type="entry name" value="PPIase_PpiC"/>
</dbReference>
<evidence type="ECO:0000256" key="4">
    <source>
        <dbReference type="ARBA" id="ARBA00023110"/>
    </source>
</evidence>
<feature type="domain" description="PpiC" evidence="7">
    <location>
        <begin position="129"/>
        <end position="211"/>
    </location>
</feature>
<keyword evidence="9" id="KW-1185">Reference proteome</keyword>
<evidence type="ECO:0000256" key="3">
    <source>
        <dbReference type="ARBA" id="ARBA00022729"/>
    </source>
</evidence>
<evidence type="ECO:0000313" key="9">
    <source>
        <dbReference type="Proteomes" id="UP000269097"/>
    </source>
</evidence>
<dbReference type="InterPro" id="IPR027304">
    <property type="entry name" value="Trigger_fact/SurA_dom_sf"/>
</dbReference>
<dbReference type="PROSITE" id="PS50198">
    <property type="entry name" value="PPIC_PPIASE_2"/>
    <property type="match status" value="1"/>
</dbReference>
<sequence length="252" mass="28968">MEAIEMNGRSVSLRELLLYGRLSGTMPAVRRIADDAAIELWAEQLSVQAETDDLQRELTAFRKEHGLFKAASARAWLEERGAELDDLVTMLRPRVLRRLLKGRIIEMDAVERYFAENRMAYDLAQLSTLVVREYGEAQELRFRLEEGADFHALARTHSTDENSRPAGGYVGWKSREELNPLTAAAVFGAKNEEVLGPFETDQGFWLVKVESLRTAELDEQTTADIRERLFEEAFEKFRRSLDIRETIWRLEG</sequence>
<dbReference type="EMBL" id="CP033433">
    <property type="protein sequence ID" value="AYQ74936.1"/>
    <property type="molecule type" value="Genomic_DNA"/>
</dbReference>
<organism evidence="8 9">
    <name type="scientific">Cohnella candidum</name>
    <dbReference type="NCBI Taxonomy" id="2674991"/>
    <lineage>
        <taxon>Bacteria</taxon>
        <taxon>Bacillati</taxon>
        <taxon>Bacillota</taxon>
        <taxon>Bacilli</taxon>
        <taxon>Bacillales</taxon>
        <taxon>Paenibacillaceae</taxon>
        <taxon>Cohnella</taxon>
    </lineage>
</organism>
<comment type="catalytic activity">
    <reaction evidence="1">
        <text>[protein]-peptidylproline (omega=180) = [protein]-peptidylproline (omega=0)</text>
        <dbReference type="Rhea" id="RHEA:16237"/>
        <dbReference type="Rhea" id="RHEA-COMP:10747"/>
        <dbReference type="Rhea" id="RHEA-COMP:10748"/>
        <dbReference type="ChEBI" id="CHEBI:83833"/>
        <dbReference type="ChEBI" id="CHEBI:83834"/>
        <dbReference type="EC" id="5.2.1.8"/>
    </reaction>
</comment>
<reference evidence="8 9" key="1">
    <citation type="submission" date="2018-10" db="EMBL/GenBank/DDBJ databases">
        <title>Genome Sequence of Cohnella sp.</title>
        <authorList>
            <person name="Srinivasan S."/>
            <person name="Kim M.K."/>
        </authorList>
    </citation>
    <scope>NUCLEOTIDE SEQUENCE [LARGE SCALE GENOMIC DNA]</scope>
    <source>
        <strain evidence="8 9">18JY8-7</strain>
    </source>
</reference>
<evidence type="ECO:0000256" key="1">
    <source>
        <dbReference type="ARBA" id="ARBA00000971"/>
    </source>
</evidence>
<dbReference type="InterPro" id="IPR046357">
    <property type="entry name" value="PPIase_dom_sf"/>
</dbReference>
<evidence type="ECO:0000256" key="2">
    <source>
        <dbReference type="ARBA" id="ARBA00013194"/>
    </source>
</evidence>
<evidence type="ECO:0000256" key="5">
    <source>
        <dbReference type="ARBA" id="ARBA00023235"/>
    </source>
</evidence>
<dbReference type="RefSeq" id="WP_123043016.1">
    <property type="nucleotide sequence ID" value="NZ_CP033433.1"/>
</dbReference>
<name>A0A3G3K358_9BACL</name>
<evidence type="ECO:0000259" key="7">
    <source>
        <dbReference type="PROSITE" id="PS50198"/>
    </source>
</evidence>
<dbReference type="EC" id="5.2.1.8" evidence="2"/>
<keyword evidence="3" id="KW-0732">Signal</keyword>
<dbReference type="PANTHER" id="PTHR47245">
    <property type="entry name" value="PEPTIDYLPROLYL ISOMERASE"/>
    <property type="match status" value="1"/>
</dbReference>
<dbReference type="GO" id="GO:0003755">
    <property type="term" value="F:peptidyl-prolyl cis-trans isomerase activity"/>
    <property type="evidence" value="ECO:0007669"/>
    <property type="project" value="UniProtKB-KW"/>
</dbReference>
<dbReference type="Proteomes" id="UP000269097">
    <property type="component" value="Chromosome"/>
</dbReference>
<accession>A0A3G3K358</accession>
<gene>
    <name evidence="8" type="ORF">EAV92_21695</name>
</gene>
<evidence type="ECO:0000256" key="6">
    <source>
        <dbReference type="PROSITE-ProRule" id="PRU00278"/>
    </source>
</evidence>
<proteinExistence type="predicted"/>
<dbReference type="SUPFAM" id="SSF54534">
    <property type="entry name" value="FKBP-like"/>
    <property type="match status" value="1"/>
</dbReference>
<dbReference type="SUPFAM" id="SSF109998">
    <property type="entry name" value="Triger factor/SurA peptide-binding domain-like"/>
    <property type="match status" value="1"/>
</dbReference>
<evidence type="ECO:0000313" key="8">
    <source>
        <dbReference type="EMBL" id="AYQ74936.1"/>
    </source>
</evidence>
<dbReference type="AlphaFoldDB" id="A0A3G3K358"/>
<keyword evidence="4 6" id="KW-0697">Rotamase</keyword>